<organism evidence="13 15">
    <name type="scientific">Phytophthora infestans</name>
    <name type="common">Potato late blight agent</name>
    <name type="synonym">Botrytis infestans</name>
    <dbReference type="NCBI Taxonomy" id="4787"/>
    <lineage>
        <taxon>Eukaryota</taxon>
        <taxon>Sar</taxon>
        <taxon>Stramenopiles</taxon>
        <taxon>Oomycota</taxon>
        <taxon>Peronosporomycetes</taxon>
        <taxon>Peronosporales</taxon>
        <taxon>Peronosporaceae</taxon>
        <taxon>Phytophthora</taxon>
    </lineage>
</organism>
<evidence type="ECO:0000256" key="6">
    <source>
        <dbReference type="ARBA" id="ARBA00022692"/>
    </source>
</evidence>
<evidence type="ECO:0000256" key="2">
    <source>
        <dbReference type="ARBA" id="ARBA00004370"/>
    </source>
</evidence>
<dbReference type="Proteomes" id="UP000704712">
    <property type="component" value="Unassembled WGS sequence"/>
</dbReference>
<dbReference type="GO" id="GO:0016020">
    <property type="term" value="C:membrane"/>
    <property type="evidence" value="ECO:0007669"/>
    <property type="project" value="UniProtKB-SubCell"/>
</dbReference>
<dbReference type="Proteomes" id="UP000602510">
    <property type="component" value="Unassembled WGS sequence"/>
</dbReference>
<dbReference type="PANTHER" id="PTHR31803">
    <property type="entry name" value="ALTERNATIVE OXIDASE"/>
    <property type="match status" value="1"/>
</dbReference>
<evidence type="ECO:0000313" key="14">
    <source>
        <dbReference type="EMBL" id="KAF4148001.1"/>
    </source>
</evidence>
<evidence type="ECO:0000256" key="8">
    <source>
        <dbReference type="ARBA" id="ARBA00022982"/>
    </source>
</evidence>
<dbReference type="GO" id="GO:0010230">
    <property type="term" value="P:alternative respiration"/>
    <property type="evidence" value="ECO:0007669"/>
    <property type="project" value="TreeGrafter"/>
</dbReference>
<evidence type="ECO:0000313" key="15">
    <source>
        <dbReference type="Proteomes" id="UP000602510"/>
    </source>
</evidence>
<evidence type="ECO:0000256" key="11">
    <source>
        <dbReference type="ARBA" id="ARBA00023004"/>
    </source>
</evidence>
<evidence type="ECO:0000256" key="3">
    <source>
        <dbReference type="ARBA" id="ARBA00008388"/>
    </source>
</evidence>
<dbReference type="GO" id="GO:0046872">
    <property type="term" value="F:metal ion binding"/>
    <property type="evidence" value="ECO:0007669"/>
    <property type="project" value="UniProtKB-KW"/>
</dbReference>
<dbReference type="GO" id="GO:0009916">
    <property type="term" value="F:alternative oxidase activity"/>
    <property type="evidence" value="ECO:0007669"/>
    <property type="project" value="InterPro"/>
</dbReference>
<accession>A0A833S5B9</accession>
<keyword evidence="9" id="KW-1133">Transmembrane helix</keyword>
<evidence type="ECO:0000256" key="7">
    <source>
        <dbReference type="ARBA" id="ARBA00022723"/>
    </source>
</evidence>
<keyword evidence="6" id="KW-0812">Transmembrane</keyword>
<dbReference type="PANTHER" id="PTHR31803:SF3">
    <property type="entry name" value="ALTERNATIVE OXIDASE"/>
    <property type="match status" value="1"/>
</dbReference>
<comment type="similarity">
    <text evidence="3">Belongs to the alternative oxidase family.</text>
</comment>
<dbReference type="Gene3D" id="1.20.1260.140">
    <property type="entry name" value="Alternative oxidase"/>
    <property type="match status" value="1"/>
</dbReference>
<comment type="cofactor">
    <cofactor evidence="1">
        <name>Fe cation</name>
        <dbReference type="ChEBI" id="CHEBI:24875"/>
    </cofactor>
</comment>
<dbReference type="InterPro" id="IPR002680">
    <property type="entry name" value="AOX"/>
</dbReference>
<evidence type="ECO:0000256" key="10">
    <source>
        <dbReference type="ARBA" id="ARBA00023002"/>
    </source>
</evidence>
<dbReference type="Pfam" id="PF01786">
    <property type="entry name" value="AOX"/>
    <property type="match status" value="1"/>
</dbReference>
<evidence type="ECO:0000256" key="1">
    <source>
        <dbReference type="ARBA" id="ARBA00001962"/>
    </source>
</evidence>
<comment type="caution">
    <text evidence="13">The sequence shown here is derived from an EMBL/GenBank/DDBJ whole genome shotgun (WGS) entry which is preliminary data.</text>
</comment>
<keyword evidence="8" id="KW-0249">Electron transport</keyword>
<evidence type="ECO:0000256" key="5">
    <source>
        <dbReference type="ARBA" id="ARBA00022660"/>
    </source>
</evidence>
<keyword evidence="4" id="KW-0813">Transport</keyword>
<keyword evidence="10" id="KW-0560">Oxidoreductase</keyword>
<dbReference type="GO" id="GO:0005739">
    <property type="term" value="C:mitochondrion"/>
    <property type="evidence" value="ECO:0007669"/>
    <property type="project" value="TreeGrafter"/>
</dbReference>
<evidence type="ECO:0000313" key="13">
    <source>
        <dbReference type="EMBL" id="KAF4040917.1"/>
    </source>
</evidence>
<name>A0A833S5B9_PHYIN</name>
<evidence type="ECO:0000256" key="4">
    <source>
        <dbReference type="ARBA" id="ARBA00022448"/>
    </source>
</evidence>
<comment type="subcellular location">
    <subcellularLocation>
        <location evidence="2">Membrane</location>
    </subcellularLocation>
</comment>
<sequence length="393" mass="44379">MMARRHVLQSCRPHFGFMPHQLSGVLQARTDKAVFFVKPHGIPIVPSHVVWRVSAIAPAVSTNELSSSPPLRMEIGDVKWTAAPLPEIREMTQEPAALKRLIKSPSRRASVPSTVPTPTKVLKRKISMPNSFNSLDTVETIPQTQKLKKIDDRATLSGIRTHRLGFDLLTGYRGSGGAMTAKDWLNRCLFLETIISAAGMVEGLARHLHSVYSLKQDAKSYMEETRNVSMHQLMFMDMKGPGWLARTTVLAVQSVTFSAFSLTYMFSPKTCHRFMELVEEEAVKTYTFLLEDMEHGHLDDCRNYYDLPDDAKVYDMIKCIYADEASHHVFVKNKNAHSTSRINYRTIMCIKVECPTCHKATWKGCGQHIDAALVGVKEEERCPNWKTGKHEST</sequence>
<reference evidence="13" key="1">
    <citation type="submission" date="2020-04" db="EMBL/GenBank/DDBJ databases">
        <title>Hybrid Assembly of Korean Phytophthora infestans isolates.</title>
        <authorList>
            <person name="Prokchorchik M."/>
            <person name="Lee Y."/>
            <person name="Seo J."/>
            <person name="Cho J.-H."/>
            <person name="Park Y.-E."/>
            <person name="Jang D.-C."/>
            <person name="Im J.-S."/>
            <person name="Choi J.-G."/>
            <person name="Park H.-J."/>
            <person name="Lee G.-B."/>
            <person name="Lee Y.-G."/>
            <person name="Hong S.-Y."/>
            <person name="Cho K."/>
            <person name="Sohn K.H."/>
        </authorList>
    </citation>
    <scope>NUCLEOTIDE SEQUENCE</scope>
    <source>
        <strain evidence="13">KR_1_A1</strain>
        <strain evidence="14">KR_2_A2</strain>
    </source>
</reference>
<evidence type="ECO:0000256" key="12">
    <source>
        <dbReference type="ARBA" id="ARBA00023136"/>
    </source>
</evidence>
<evidence type="ECO:0000256" key="9">
    <source>
        <dbReference type="ARBA" id="ARBA00022989"/>
    </source>
</evidence>
<keyword evidence="12" id="KW-0472">Membrane</keyword>
<keyword evidence="7" id="KW-0479">Metal-binding</keyword>
<keyword evidence="11" id="KW-0408">Iron</keyword>
<keyword evidence="5" id="KW-0679">Respiratory chain</keyword>
<dbReference type="EMBL" id="WSZM01000135">
    <property type="protein sequence ID" value="KAF4040917.1"/>
    <property type="molecule type" value="Genomic_DNA"/>
</dbReference>
<dbReference type="AlphaFoldDB" id="A0A833S5B9"/>
<proteinExistence type="inferred from homology"/>
<protein>
    <submittedName>
        <fullName evidence="13">Alternative oxidase domain-containing protein</fullName>
    </submittedName>
</protein>
<dbReference type="EMBL" id="JAACNO010000374">
    <property type="protein sequence ID" value="KAF4148001.1"/>
    <property type="molecule type" value="Genomic_DNA"/>
</dbReference>
<dbReference type="InterPro" id="IPR038659">
    <property type="entry name" value="AOX_sf"/>
</dbReference>
<keyword evidence="15" id="KW-1185">Reference proteome</keyword>
<gene>
    <name evidence="13" type="ORF">GN244_ATG06960</name>
    <name evidence="14" type="ORF">GN958_ATG02811</name>
</gene>